<dbReference type="STRING" id="4540.A0A3L6QQG2"/>
<dbReference type="OrthoDB" id="685486at2759"/>
<comment type="caution">
    <text evidence="1">The sequence shown here is derived from an EMBL/GenBank/DDBJ whole genome shotgun (WGS) entry which is preliminary data.</text>
</comment>
<gene>
    <name evidence="1" type="ORF">C2845_PM04G10600</name>
</gene>
<proteinExistence type="predicted"/>
<name>A0A3L6QQG2_PANMI</name>
<evidence type="ECO:0000313" key="1">
    <source>
        <dbReference type="EMBL" id="RLM85606.1"/>
    </source>
</evidence>
<accession>A0A3L6QQG2</accession>
<organism evidence="1 2">
    <name type="scientific">Panicum miliaceum</name>
    <name type="common">Proso millet</name>
    <name type="synonym">Broomcorn millet</name>
    <dbReference type="NCBI Taxonomy" id="4540"/>
    <lineage>
        <taxon>Eukaryota</taxon>
        <taxon>Viridiplantae</taxon>
        <taxon>Streptophyta</taxon>
        <taxon>Embryophyta</taxon>
        <taxon>Tracheophyta</taxon>
        <taxon>Spermatophyta</taxon>
        <taxon>Magnoliopsida</taxon>
        <taxon>Liliopsida</taxon>
        <taxon>Poales</taxon>
        <taxon>Poaceae</taxon>
        <taxon>PACMAD clade</taxon>
        <taxon>Panicoideae</taxon>
        <taxon>Panicodae</taxon>
        <taxon>Paniceae</taxon>
        <taxon>Panicinae</taxon>
        <taxon>Panicum</taxon>
        <taxon>Panicum sect. Panicum</taxon>
    </lineage>
</organism>
<dbReference type="AlphaFoldDB" id="A0A3L6QQG2"/>
<sequence>MESAEGLMERLKLSAAEKKGIRIGASASTRAHSVDPQAIGKVLMEKLVNADGLAQALGRIWCPIKGVLCKRLGENHFLFSFLQALGKRRALEDGPWMFGKDLPVMVDFNEAKSIEEMEFKVIPIWVRVMKLPFGMMNRAQGKQLGGDRRIHGYEGTR</sequence>
<dbReference type="EMBL" id="PQIB02000011">
    <property type="protein sequence ID" value="RLM85606.1"/>
    <property type="molecule type" value="Genomic_DNA"/>
</dbReference>
<evidence type="ECO:0000313" key="2">
    <source>
        <dbReference type="Proteomes" id="UP000275267"/>
    </source>
</evidence>
<dbReference type="Proteomes" id="UP000275267">
    <property type="component" value="Unassembled WGS sequence"/>
</dbReference>
<protein>
    <submittedName>
        <fullName evidence="1">Uncharacterized protein</fullName>
    </submittedName>
</protein>
<reference evidence="2" key="1">
    <citation type="journal article" date="2019" name="Nat. Commun.">
        <title>The genome of broomcorn millet.</title>
        <authorList>
            <person name="Zou C."/>
            <person name="Miki D."/>
            <person name="Li D."/>
            <person name="Tang Q."/>
            <person name="Xiao L."/>
            <person name="Rajput S."/>
            <person name="Deng P."/>
            <person name="Jia W."/>
            <person name="Huang R."/>
            <person name="Zhang M."/>
            <person name="Sun Y."/>
            <person name="Hu J."/>
            <person name="Fu X."/>
            <person name="Schnable P.S."/>
            <person name="Li F."/>
            <person name="Zhang H."/>
            <person name="Feng B."/>
            <person name="Zhu X."/>
            <person name="Liu R."/>
            <person name="Schnable J.C."/>
            <person name="Zhu J.-K."/>
            <person name="Zhang H."/>
        </authorList>
    </citation>
    <scope>NUCLEOTIDE SEQUENCE [LARGE SCALE GENOMIC DNA]</scope>
</reference>
<keyword evidence="2" id="KW-1185">Reference proteome</keyword>